<accession>A0A0C9UH99</accession>
<evidence type="ECO:0000313" key="2">
    <source>
        <dbReference type="EMBL" id="KIJ42393.1"/>
    </source>
</evidence>
<proteinExistence type="predicted"/>
<evidence type="ECO:0000256" key="1">
    <source>
        <dbReference type="SAM" id="MobiDB-lite"/>
    </source>
</evidence>
<dbReference type="EMBL" id="KN837130">
    <property type="protein sequence ID" value="KIJ42393.1"/>
    <property type="molecule type" value="Genomic_DNA"/>
</dbReference>
<evidence type="ECO:0000313" key="3">
    <source>
        <dbReference type="Proteomes" id="UP000054279"/>
    </source>
</evidence>
<name>A0A0C9UH99_SPHS4</name>
<sequence length="137" mass="14787">MRRRCENGPYDAYLDHAVCTYQDLGTCGAGSREYCRDIRTAIQKFMPNTRSNRDNTAYQDAIVCILNEDEDGNTCPLTGHGRGQGRGHGRGNPTTQPPTVAWGSGGAGQLRGGGRGKGCGHTVTPIADLPEEEVRHL</sequence>
<keyword evidence="3" id="KW-1185">Reference proteome</keyword>
<protein>
    <submittedName>
        <fullName evidence="2">Uncharacterized protein</fullName>
    </submittedName>
</protein>
<dbReference type="HOGENOM" id="CLU_1866403_0_0_1"/>
<dbReference type="Proteomes" id="UP000054279">
    <property type="component" value="Unassembled WGS sequence"/>
</dbReference>
<dbReference type="AlphaFoldDB" id="A0A0C9UH99"/>
<gene>
    <name evidence="2" type="ORF">M422DRAFT_254478</name>
</gene>
<organism evidence="2 3">
    <name type="scientific">Sphaerobolus stellatus (strain SS14)</name>
    <dbReference type="NCBI Taxonomy" id="990650"/>
    <lineage>
        <taxon>Eukaryota</taxon>
        <taxon>Fungi</taxon>
        <taxon>Dikarya</taxon>
        <taxon>Basidiomycota</taxon>
        <taxon>Agaricomycotina</taxon>
        <taxon>Agaricomycetes</taxon>
        <taxon>Phallomycetidae</taxon>
        <taxon>Geastrales</taxon>
        <taxon>Sphaerobolaceae</taxon>
        <taxon>Sphaerobolus</taxon>
    </lineage>
</organism>
<feature type="region of interest" description="Disordered" evidence="1">
    <location>
        <begin position="79"/>
        <end position="101"/>
    </location>
</feature>
<reference evidence="2 3" key="1">
    <citation type="submission" date="2014-06" db="EMBL/GenBank/DDBJ databases">
        <title>Evolutionary Origins and Diversification of the Mycorrhizal Mutualists.</title>
        <authorList>
            <consortium name="DOE Joint Genome Institute"/>
            <consortium name="Mycorrhizal Genomics Consortium"/>
            <person name="Kohler A."/>
            <person name="Kuo A."/>
            <person name="Nagy L.G."/>
            <person name="Floudas D."/>
            <person name="Copeland A."/>
            <person name="Barry K.W."/>
            <person name="Cichocki N."/>
            <person name="Veneault-Fourrey C."/>
            <person name="LaButti K."/>
            <person name="Lindquist E.A."/>
            <person name="Lipzen A."/>
            <person name="Lundell T."/>
            <person name="Morin E."/>
            <person name="Murat C."/>
            <person name="Riley R."/>
            <person name="Ohm R."/>
            <person name="Sun H."/>
            <person name="Tunlid A."/>
            <person name="Henrissat B."/>
            <person name="Grigoriev I.V."/>
            <person name="Hibbett D.S."/>
            <person name="Martin F."/>
        </authorList>
    </citation>
    <scope>NUCLEOTIDE SEQUENCE [LARGE SCALE GENOMIC DNA]</scope>
    <source>
        <strain evidence="2 3">SS14</strain>
    </source>
</reference>